<dbReference type="GO" id="GO:0016491">
    <property type="term" value="F:oxidoreductase activity"/>
    <property type="evidence" value="ECO:0007669"/>
    <property type="project" value="UniProtKB-KW"/>
</dbReference>
<dbReference type="InterPro" id="IPR050231">
    <property type="entry name" value="Iron_ascorbate_oxido_reductase"/>
</dbReference>
<dbReference type="SUPFAM" id="SSF51197">
    <property type="entry name" value="Clavaminate synthase-like"/>
    <property type="match status" value="1"/>
</dbReference>
<dbReference type="OrthoDB" id="21825at2"/>
<evidence type="ECO:0000313" key="5">
    <source>
        <dbReference type="EMBL" id="TWP34439.1"/>
    </source>
</evidence>
<dbReference type="Pfam" id="PF14226">
    <property type="entry name" value="DIOX_N"/>
    <property type="match status" value="1"/>
</dbReference>
<evidence type="ECO:0000256" key="3">
    <source>
        <dbReference type="RuleBase" id="RU003682"/>
    </source>
</evidence>
<dbReference type="GO" id="GO:0017000">
    <property type="term" value="P:antibiotic biosynthetic process"/>
    <property type="evidence" value="ECO:0007669"/>
    <property type="project" value="UniProtKB-KW"/>
</dbReference>
<dbReference type="Pfam" id="PF03171">
    <property type="entry name" value="2OG-FeII_Oxy"/>
    <property type="match status" value="1"/>
</dbReference>
<dbReference type="GO" id="GO:0046872">
    <property type="term" value="F:metal ion binding"/>
    <property type="evidence" value="ECO:0007669"/>
    <property type="project" value="UniProtKB-KW"/>
</dbReference>
<keyword evidence="6" id="KW-1185">Reference proteome</keyword>
<keyword evidence="3" id="KW-0408">Iron</keyword>
<evidence type="ECO:0000259" key="4">
    <source>
        <dbReference type="PROSITE" id="PS51471"/>
    </source>
</evidence>
<dbReference type="EMBL" id="VCQV01000027">
    <property type="protein sequence ID" value="TWP34439.1"/>
    <property type="molecule type" value="Genomic_DNA"/>
</dbReference>
<dbReference type="InterPro" id="IPR027443">
    <property type="entry name" value="IPNS-like_sf"/>
</dbReference>
<evidence type="ECO:0000313" key="6">
    <source>
        <dbReference type="Proteomes" id="UP000320244"/>
    </source>
</evidence>
<dbReference type="PROSITE" id="PS51471">
    <property type="entry name" value="FE2OG_OXY"/>
    <property type="match status" value="1"/>
</dbReference>
<name>A0A563DWE3_9MICO</name>
<reference evidence="5 6" key="2">
    <citation type="submission" date="2019-08" db="EMBL/GenBank/DDBJ databases">
        <title>Jejuicoccus antrihumi gen. nov., sp. nov., a new member of the family Dermacoccaceae isolated from a cave.</title>
        <authorList>
            <person name="Schumann P."/>
            <person name="Kim I.S."/>
        </authorList>
    </citation>
    <scope>NUCLEOTIDE SEQUENCE [LARGE SCALE GENOMIC DNA]</scope>
    <source>
        <strain evidence="5 6">C5-26</strain>
    </source>
</reference>
<keyword evidence="2" id="KW-0045">Antibiotic biosynthesis</keyword>
<reference evidence="5 6" key="1">
    <citation type="submission" date="2019-05" db="EMBL/GenBank/DDBJ databases">
        <authorList>
            <person name="Lee S.D."/>
        </authorList>
    </citation>
    <scope>NUCLEOTIDE SEQUENCE [LARGE SCALE GENOMIC DNA]</scope>
    <source>
        <strain evidence="5 6">C5-26</strain>
    </source>
</reference>
<protein>
    <submittedName>
        <fullName evidence="5">Isopenicillin N synthase family oxygenase</fullName>
    </submittedName>
</protein>
<dbReference type="InterPro" id="IPR026992">
    <property type="entry name" value="DIOX_N"/>
</dbReference>
<keyword evidence="3" id="KW-0479">Metal-binding</keyword>
<comment type="pathway">
    <text evidence="1">Antibiotic biosynthesis.</text>
</comment>
<dbReference type="InterPro" id="IPR044861">
    <property type="entry name" value="IPNS-like_FE2OG_OXY"/>
</dbReference>
<dbReference type="PRINTS" id="PR00682">
    <property type="entry name" value="IPNSYNTHASE"/>
</dbReference>
<evidence type="ECO:0000256" key="2">
    <source>
        <dbReference type="ARBA" id="ARBA00023194"/>
    </source>
</evidence>
<dbReference type="RefSeq" id="WP_146318692.1">
    <property type="nucleotide sequence ID" value="NZ_VCQV01000027.1"/>
</dbReference>
<dbReference type="PANTHER" id="PTHR47990">
    <property type="entry name" value="2-OXOGLUTARATE (2OG) AND FE(II)-DEPENDENT OXYGENASE SUPERFAMILY PROTEIN-RELATED"/>
    <property type="match status" value="1"/>
</dbReference>
<keyword evidence="3" id="KW-0560">Oxidoreductase</keyword>
<accession>A0A563DWE3</accession>
<gene>
    <name evidence="5" type="ORF">FGL98_17115</name>
</gene>
<dbReference type="Proteomes" id="UP000320244">
    <property type="component" value="Unassembled WGS sequence"/>
</dbReference>
<proteinExistence type="inferred from homology"/>
<comment type="similarity">
    <text evidence="3">Belongs to the iron/ascorbate-dependent oxidoreductase family.</text>
</comment>
<organism evidence="5 6">
    <name type="scientific">Leekyejoonella antrihumi</name>
    <dbReference type="NCBI Taxonomy" id="1660198"/>
    <lineage>
        <taxon>Bacteria</taxon>
        <taxon>Bacillati</taxon>
        <taxon>Actinomycetota</taxon>
        <taxon>Actinomycetes</taxon>
        <taxon>Micrococcales</taxon>
        <taxon>Dermacoccaceae</taxon>
        <taxon>Leekyejoonella</taxon>
    </lineage>
</organism>
<evidence type="ECO:0000256" key="1">
    <source>
        <dbReference type="ARBA" id="ARBA00004792"/>
    </source>
</evidence>
<feature type="domain" description="Fe2OG dioxygenase" evidence="4">
    <location>
        <begin position="173"/>
        <end position="279"/>
    </location>
</feature>
<dbReference type="AlphaFoldDB" id="A0A563DWE3"/>
<sequence>MAYAPTKSSFTTIPVIDIGPLRTNGVQQVAQAMCEASADAGFFYITGHGIPQESIDATLRAAREFFALPPERKSDVAVNARHRGYIGVGGAKMESATRSDLKESFVYGLEVPEDDPDVRAGGRLTGPNQWPSDMPTFSASVYGLFEQMAKCARSVLAALAVGLDLPADFFHDYFTKPLARGSIIHYPPQPADLGAEQFGVGPHTDYGFLTLLWQDSVGGLEVLNREGDWVAAPPIPGTFVVNVGDLLARWSNDRFTSTQHRVVNRTGKERYSIPLFFDPNFDTVIDPRNANLPADEQPRYEPVLAGHHVLDRFNESFKYRDGATSAAHAGSAPAALGCEGGRL</sequence>
<dbReference type="InterPro" id="IPR005123">
    <property type="entry name" value="Oxoglu/Fe-dep_dioxygenase_dom"/>
</dbReference>
<dbReference type="Gene3D" id="2.60.120.330">
    <property type="entry name" value="B-lactam Antibiotic, Isopenicillin N Synthase, Chain"/>
    <property type="match status" value="1"/>
</dbReference>
<comment type="caution">
    <text evidence="5">The sequence shown here is derived from an EMBL/GenBank/DDBJ whole genome shotgun (WGS) entry which is preliminary data.</text>
</comment>